<dbReference type="AlphaFoldDB" id="A0A9D1UZT5"/>
<dbReference type="Proteomes" id="UP000824202">
    <property type="component" value="Unassembled WGS sequence"/>
</dbReference>
<reference evidence="2" key="1">
    <citation type="journal article" date="2021" name="PeerJ">
        <title>Extensive microbial diversity within the chicken gut microbiome revealed by metagenomics and culture.</title>
        <authorList>
            <person name="Gilroy R."/>
            <person name="Ravi A."/>
            <person name="Getino M."/>
            <person name="Pursley I."/>
            <person name="Horton D.L."/>
            <person name="Alikhan N.F."/>
            <person name="Baker D."/>
            <person name="Gharbi K."/>
            <person name="Hall N."/>
            <person name="Watson M."/>
            <person name="Adriaenssens E.M."/>
            <person name="Foster-Nyarko E."/>
            <person name="Jarju S."/>
            <person name="Secka A."/>
            <person name="Antonio M."/>
            <person name="Oren A."/>
            <person name="Chaudhuri R.R."/>
            <person name="La Ragione R."/>
            <person name="Hildebrand F."/>
            <person name="Pallen M.J."/>
        </authorList>
    </citation>
    <scope>NUCLEOTIDE SEQUENCE</scope>
    <source>
        <strain evidence="2">23274</strain>
    </source>
</reference>
<evidence type="ECO:0000313" key="3">
    <source>
        <dbReference type="Proteomes" id="UP000824202"/>
    </source>
</evidence>
<reference evidence="2" key="2">
    <citation type="submission" date="2021-04" db="EMBL/GenBank/DDBJ databases">
        <authorList>
            <person name="Gilroy R."/>
        </authorList>
    </citation>
    <scope>NUCLEOTIDE SEQUENCE</scope>
    <source>
        <strain evidence="2">23274</strain>
    </source>
</reference>
<protein>
    <recommendedName>
        <fullName evidence="4">Discoidin domain-containing protein</fullName>
    </recommendedName>
</protein>
<dbReference type="EMBL" id="DXFT01000097">
    <property type="protein sequence ID" value="HIX03457.1"/>
    <property type="molecule type" value="Genomic_DNA"/>
</dbReference>
<evidence type="ECO:0000256" key="1">
    <source>
        <dbReference type="SAM" id="SignalP"/>
    </source>
</evidence>
<organism evidence="2 3">
    <name type="scientific">Candidatus Odoribacter faecigallinarum</name>
    <dbReference type="NCBI Taxonomy" id="2838706"/>
    <lineage>
        <taxon>Bacteria</taxon>
        <taxon>Pseudomonadati</taxon>
        <taxon>Bacteroidota</taxon>
        <taxon>Bacteroidia</taxon>
        <taxon>Bacteroidales</taxon>
        <taxon>Odoribacteraceae</taxon>
        <taxon>Odoribacter</taxon>
    </lineage>
</organism>
<accession>A0A9D1UZT5</accession>
<sequence>MKRWMFLIVAVMFVAGCSSMSPLDKALEMSGANRGQWEQVLRHYSIDRGDSLKYRAACFLIANMPGHGWFEGRALDAYYHWVDSVYGKEDFVFNKVLKEAFFQQADALSDLDRKEDILCLDSTFLITHIDSTFSAIAKRPWLQTLSFEQLCEYVLPYRVGHETPCHLFHLQDSLFENSVAKWLDYDDLCRDANEIFRRCRVNKPYGVMVELPYRDKWVQYELLGCVPMAFLAAWWGKLLMCPVATDMNPAMPDRNGQHCWSVMIDNRQANQLILLAEMANGKGKVYRHAFARQAHREQPVDEFTPPFFRECFYEDVTSFYTSVEDVVIKPDVQLEASAAYLCVFNNLKWQPVAQATLSGGQFHFKDVGRGVVYLPVVYHGDEQLPIASPFLLESGGDIRWLLPDTVSNLTLELTRKYPSKYENASINEPFSHTVLEASNVADFSEKDSIGVFDRVSLQQWADASMNCREAYRYWRMRSASFFVFGECFLYDEKGQRLFPLLEGKADSVDVAPAFDDDPLSYARSDMGGCFTLDFGREVMVSRAACMLRNDGNNVWEGHWYELFYHDGKDWRSLGVQVAKGRSLVYGNVPGGALLWLRDLTTGVEERIFTYDNGRIYYW</sequence>
<keyword evidence="1" id="KW-0732">Signal</keyword>
<evidence type="ECO:0000313" key="2">
    <source>
        <dbReference type="EMBL" id="HIX03457.1"/>
    </source>
</evidence>
<gene>
    <name evidence="2" type="ORF">H9863_04980</name>
</gene>
<proteinExistence type="predicted"/>
<dbReference type="PROSITE" id="PS51257">
    <property type="entry name" value="PROKAR_LIPOPROTEIN"/>
    <property type="match status" value="1"/>
</dbReference>
<comment type="caution">
    <text evidence="2">The sequence shown here is derived from an EMBL/GenBank/DDBJ whole genome shotgun (WGS) entry which is preliminary data.</text>
</comment>
<feature type="chain" id="PRO_5038736758" description="Discoidin domain-containing protein" evidence="1">
    <location>
        <begin position="21"/>
        <end position="618"/>
    </location>
</feature>
<evidence type="ECO:0008006" key="4">
    <source>
        <dbReference type="Google" id="ProtNLM"/>
    </source>
</evidence>
<name>A0A9D1UZT5_9BACT</name>
<feature type="signal peptide" evidence="1">
    <location>
        <begin position="1"/>
        <end position="20"/>
    </location>
</feature>